<dbReference type="Pfam" id="PF00850">
    <property type="entry name" value="Hist_deacetyl"/>
    <property type="match status" value="2"/>
</dbReference>
<gene>
    <name evidence="4" type="ORF">GCK72_013543</name>
</gene>
<dbReference type="CTD" id="9799543"/>
<evidence type="ECO:0000256" key="2">
    <source>
        <dbReference type="SAM" id="MobiDB-lite"/>
    </source>
</evidence>
<dbReference type="Gene3D" id="3.40.800.20">
    <property type="entry name" value="Histone deacetylase domain"/>
    <property type="match status" value="2"/>
</dbReference>
<dbReference type="PRINTS" id="PR01270">
    <property type="entry name" value="HDASUPER"/>
</dbReference>
<dbReference type="AlphaFoldDB" id="A0A6A5GNV0"/>
<dbReference type="InterPro" id="IPR023696">
    <property type="entry name" value="Ureohydrolase_dom_sf"/>
</dbReference>
<feature type="domain" description="Histone deacetylase" evidence="3">
    <location>
        <begin position="446"/>
        <end position="554"/>
    </location>
</feature>
<dbReference type="InterPro" id="IPR023801">
    <property type="entry name" value="His_deacetylse_dom"/>
</dbReference>
<feature type="compositionally biased region" description="Acidic residues" evidence="2">
    <location>
        <begin position="560"/>
        <end position="572"/>
    </location>
</feature>
<dbReference type="GO" id="GO:0000118">
    <property type="term" value="C:histone deacetylase complex"/>
    <property type="evidence" value="ECO:0007669"/>
    <property type="project" value="TreeGrafter"/>
</dbReference>
<dbReference type="GO" id="GO:0141221">
    <property type="term" value="F:histone deacetylase activity, hydrolytic mechanism"/>
    <property type="evidence" value="ECO:0007669"/>
    <property type="project" value="UniProtKB-EC"/>
</dbReference>
<dbReference type="SUPFAM" id="SSF52768">
    <property type="entry name" value="Arginase/deacetylase"/>
    <property type="match status" value="2"/>
</dbReference>
<name>A0A6A5GNV0_CAERE</name>
<protein>
    <recommendedName>
        <fullName evidence="3">Histone deacetylase domain-containing protein</fullName>
    </recommendedName>
</protein>
<reference evidence="4 5" key="1">
    <citation type="submission" date="2019-12" db="EMBL/GenBank/DDBJ databases">
        <title>Chromosome-level assembly of the Caenorhabditis remanei genome.</title>
        <authorList>
            <person name="Teterina A.A."/>
            <person name="Willis J.H."/>
            <person name="Phillips P.C."/>
        </authorList>
    </citation>
    <scope>NUCLEOTIDE SEQUENCE [LARGE SCALE GENOMIC DNA]</scope>
    <source>
        <strain evidence="4 5">PX506</strain>
        <tissue evidence="4">Whole organism</tissue>
    </source>
</reference>
<evidence type="ECO:0000256" key="1">
    <source>
        <dbReference type="ARBA" id="ARBA00048287"/>
    </source>
</evidence>
<sequence>MLFEDRQNNIKTGPTLVGFNESQNEHENTVCPKHPESSDRIQKIKEALQQTKVLEKCHVLTSFLEIDDADLELTHAKSMVKEMVESKTKTQEEINSQCEKYDSIFMTENSIKVAKDGIACVRDLTNRIMLGEAMNGFAVIRPPGHHADSSQPCGFCIFNNVAQAAEEAFFNGAERILIVDLDVHHGQGTQRIFYEDKRVLYFSIHRYEHGVYWPHLPESDFDHIGAGVGLGYNANIPLNETGCTDSDYLSILFHILLPLATQFDPHFVIVSAGFDSLIGDPLGGMLLTPDGYSHFIYHLKSLAQGRLLVVLEGGYNHQMSAVAAQKCVRVLLGHAPYPASMEEPPKESTVTSCVNLASVLRHHWNCFDYFPSRATMRLAEWPVVNPKIEFKYDPSSRSADTGEIIQSDLSSTKFTESDNMPSDEMETFIYFNEGDDAHFDLEEDNHPEKPARTRRILKTLKESGVLEKCIEKNSERVATDEEIRMVHTKKMLDHLKKTETMKDEELMEEAEKEFNSIFLTRDTLKVARKAVGAVLEQTDHLEIPMETWHIVNGPMSPEELRDDSEEEETDDI</sequence>
<accession>A0A6A5GNV0</accession>
<feature type="compositionally biased region" description="Basic and acidic residues" evidence="2">
    <location>
        <begin position="23"/>
        <end position="36"/>
    </location>
</feature>
<dbReference type="Proteomes" id="UP000483820">
    <property type="component" value="Chromosome IV"/>
</dbReference>
<feature type="region of interest" description="Disordered" evidence="2">
    <location>
        <begin position="1"/>
        <end position="36"/>
    </location>
</feature>
<feature type="region of interest" description="Disordered" evidence="2">
    <location>
        <begin position="552"/>
        <end position="572"/>
    </location>
</feature>
<feature type="domain" description="Histone deacetylase" evidence="3">
    <location>
        <begin position="34"/>
        <end position="330"/>
    </location>
</feature>
<evidence type="ECO:0000313" key="5">
    <source>
        <dbReference type="Proteomes" id="UP000483820"/>
    </source>
</evidence>
<dbReference type="InterPro" id="IPR000286">
    <property type="entry name" value="HDACs"/>
</dbReference>
<dbReference type="InterPro" id="IPR037138">
    <property type="entry name" value="His_deacetylse_dom_sf"/>
</dbReference>
<comment type="catalytic activity">
    <reaction evidence="1">
        <text>N(6)-acetyl-L-lysyl-[histone] + H2O = L-lysyl-[histone] + acetate</text>
        <dbReference type="Rhea" id="RHEA:58196"/>
        <dbReference type="Rhea" id="RHEA-COMP:9845"/>
        <dbReference type="Rhea" id="RHEA-COMP:11338"/>
        <dbReference type="ChEBI" id="CHEBI:15377"/>
        <dbReference type="ChEBI" id="CHEBI:29969"/>
        <dbReference type="ChEBI" id="CHEBI:30089"/>
        <dbReference type="ChEBI" id="CHEBI:61930"/>
        <dbReference type="EC" id="3.5.1.98"/>
    </reaction>
</comment>
<dbReference type="KEGG" id="crq:GCK72_013543"/>
<dbReference type="PANTHER" id="PTHR10625:SF38">
    <property type="entry name" value="HISTONE DEACETYLASE 6, ISOFORM G"/>
    <property type="match status" value="1"/>
</dbReference>
<dbReference type="GO" id="GO:0040029">
    <property type="term" value="P:epigenetic regulation of gene expression"/>
    <property type="evidence" value="ECO:0007669"/>
    <property type="project" value="TreeGrafter"/>
</dbReference>
<dbReference type="RefSeq" id="XP_003101367.2">
    <property type="nucleotide sequence ID" value="XM_003101319.2"/>
</dbReference>
<dbReference type="GeneID" id="9799543"/>
<comment type="caution">
    <text evidence="4">The sequence shown here is derived from an EMBL/GenBank/DDBJ whole genome shotgun (WGS) entry which is preliminary data.</text>
</comment>
<evidence type="ECO:0000259" key="3">
    <source>
        <dbReference type="Pfam" id="PF00850"/>
    </source>
</evidence>
<organism evidence="4 5">
    <name type="scientific">Caenorhabditis remanei</name>
    <name type="common">Caenorhabditis vulgaris</name>
    <dbReference type="NCBI Taxonomy" id="31234"/>
    <lineage>
        <taxon>Eukaryota</taxon>
        <taxon>Metazoa</taxon>
        <taxon>Ecdysozoa</taxon>
        <taxon>Nematoda</taxon>
        <taxon>Chromadorea</taxon>
        <taxon>Rhabditida</taxon>
        <taxon>Rhabditina</taxon>
        <taxon>Rhabditomorpha</taxon>
        <taxon>Rhabditoidea</taxon>
        <taxon>Rhabditidae</taxon>
        <taxon>Peloderinae</taxon>
        <taxon>Caenorhabditis</taxon>
    </lineage>
</organism>
<evidence type="ECO:0000313" key="4">
    <source>
        <dbReference type="EMBL" id="KAF1757088.1"/>
    </source>
</evidence>
<proteinExistence type="predicted"/>
<dbReference type="EMBL" id="WUAV01000004">
    <property type="protein sequence ID" value="KAF1757088.1"/>
    <property type="molecule type" value="Genomic_DNA"/>
</dbReference>
<dbReference type="PANTHER" id="PTHR10625">
    <property type="entry name" value="HISTONE DEACETYLASE HDAC1-RELATED"/>
    <property type="match status" value="1"/>
</dbReference>